<protein>
    <submittedName>
        <fullName evidence="2">YqcC family protein</fullName>
    </submittedName>
</protein>
<dbReference type="InterPro" id="IPR023376">
    <property type="entry name" value="YqcC-like_dom"/>
</dbReference>
<dbReference type="InterPro" id="IPR036814">
    <property type="entry name" value="YqcC-like_sf"/>
</dbReference>
<accession>A0A9D1WD22</accession>
<gene>
    <name evidence="2" type="ORF">H9850_03935</name>
</gene>
<evidence type="ECO:0000259" key="1">
    <source>
        <dbReference type="Pfam" id="PF04287"/>
    </source>
</evidence>
<dbReference type="EMBL" id="DXEV01000079">
    <property type="protein sequence ID" value="HIX56607.1"/>
    <property type="molecule type" value="Genomic_DNA"/>
</dbReference>
<dbReference type="Proteomes" id="UP000886829">
    <property type="component" value="Unassembled WGS sequence"/>
</dbReference>
<feature type="domain" description="YqcC-like" evidence="1">
    <location>
        <begin position="16"/>
        <end position="114"/>
    </location>
</feature>
<dbReference type="Gene3D" id="1.20.1440.40">
    <property type="entry name" value="YqcC-like"/>
    <property type="match status" value="1"/>
</dbReference>
<dbReference type="PANTHER" id="PTHR39586:SF1">
    <property type="entry name" value="CYTOPLASMIC PROTEIN"/>
    <property type="match status" value="1"/>
</dbReference>
<sequence>MSKHHQHKKQHDRKAIAEHLQQLEDELHALELWGGSAKRPSDQVLAQLSPMGINEIEFHEWLEYVLVERFRELLEQELPLPDYMLVHTYAQEVYRGEWGKYRKLIGILQELDKLISIREAEQK</sequence>
<dbReference type="SUPFAM" id="SSF158452">
    <property type="entry name" value="YqcC-like"/>
    <property type="match status" value="1"/>
</dbReference>
<dbReference type="Pfam" id="PF04287">
    <property type="entry name" value="DUF446"/>
    <property type="match status" value="1"/>
</dbReference>
<evidence type="ECO:0000313" key="2">
    <source>
        <dbReference type="EMBL" id="HIX56607.1"/>
    </source>
</evidence>
<dbReference type="AlphaFoldDB" id="A0A9D1WD22"/>
<evidence type="ECO:0000313" key="3">
    <source>
        <dbReference type="Proteomes" id="UP000886829"/>
    </source>
</evidence>
<dbReference type="PANTHER" id="PTHR39586">
    <property type="entry name" value="CYTOPLASMIC PROTEIN-RELATED"/>
    <property type="match status" value="1"/>
</dbReference>
<name>A0A9D1WD22_9GAMM</name>
<comment type="caution">
    <text evidence="2">The sequence shown here is derived from an EMBL/GenBank/DDBJ whole genome shotgun (WGS) entry which is preliminary data.</text>
</comment>
<organism evidence="2 3">
    <name type="scientific">Candidatus Anaerobiospirillum pullistercoris</name>
    <dbReference type="NCBI Taxonomy" id="2838452"/>
    <lineage>
        <taxon>Bacteria</taxon>
        <taxon>Pseudomonadati</taxon>
        <taxon>Pseudomonadota</taxon>
        <taxon>Gammaproteobacteria</taxon>
        <taxon>Aeromonadales</taxon>
        <taxon>Succinivibrionaceae</taxon>
        <taxon>Anaerobiospirillum</taxon>
    </lineage>
</organism>
<reference evidence="2" key="2">
    <citation type="submission" date="2021-04" db="EMBL/GenBank/DDBJ databases">
        <authorList>
            <person name="Gilroy R."/>
        </authorList>
    </citation>
    <scope>NUCLEOTIDE SEQUENCE</scope>
    <source>
        <strain evidence="2">USASDec5-558</strain>
    </source>
</reference>
<dbReference type="InterPro" id="IPR007384">
    <property type="entry name" value="UCP006257"/>
</dbReference>
<reference evidence="2" key="1">
    <citation type="journal article" date="2021" name="PeerJ">
        <title>Extensive microbial diversity within the chicken gut microbiome revealed by metagenomics and culture.</title>
        <authorList>
            <person name="Gilroy R."/>
            <person name="Ravi A."/>
            <person name="Getino M."/>
            <person name="Pursley I."/>
            <person name="Horton D.L."/>
            <person name="Alikhan N.F."/>
            <person name="Baker D."/>
            <person name="Gharbi K."/>
            <person name="Hall N."/>
            <person name="Watson M."/>
            <person name="Adriaenssens E.M."/>
            <person name="Foster-Nyarko E."/>
            <person name="Jarju S."/>
            <person name="Secka A."/>
            <person name="Antonio M."/>
            <person name="Oren A."/>
            <person name="Chaudhuri R.R."/>
            <person name="La Ragione R."/>
            <person name="Hildebrand F."/>
            <person name="Pallen M.J."/>
        </authorList>
    </citation>
    <scope>NUCLEOTIDE SEQUENCE</scope>
    <source>
        <strain evidence="2">USASDec5-558</strain>
    </source>
</reference>
<dbReference type="GO" id="GO:0044010">
    <property type="term" value="P:single-species biofilm formation"/>
    <property type="evidence" value="ECO:0007669"/>
    <property type="project" value="TreeGrafter"/>
</dbReference>
<proteinExistence type="predicted"/>